<feature type="coiled-coil region" evidence="16">
    <location>
        <begin position="623"/>
        <end position="741"/>
    </location>
</feature>
<evidence type="ECO:0000256" key="16">
    <source>
        <dbReference type="SAM" id="Coils"/>
    </source>
</evidence>
<evidence type="ECO:0000313" key="19">
    <source>
        <dbReference type="EMBL" id="KAF9469928.1"/>
    </source>
</evidence>
<evidence type="ECO:0000256" key="13">
    <source>
        <dbReference type="ARBA" id="ARBA00059679"/>
    </source>
</evidence>
<dbReference type="EMBL" id="MU150229">
    <property type="protein sequence ID" value="KAF9469928.1"/>
    <property type="molecule type" value="Genomic_DNA"/>
</dbReference>
<dbReference type="InterPro" id="IPR018957">
    <property type="entry name" value="Znf_C3HC4_RING-type"/>
</dbReference>
<dbReference type="Pfam" id="PF00097">
    <property type="entry name" value="zf-C3HC4"/>
    <property type="match status" value="1"/>
</dbReference>
<evidence type="ECO:0000256" key="11">
    <source>
        <dbReference type="ARBA" id="ARBA00023054"/>
    </source>
</evidence>
<feature type="compositionally biased region" description="Basic and acidic residues" evidence="17">
    <location>
        <begin position="235"/>
        <end position="249"/>
    </location>
</feature>
<dbReference type="EC" id="2.3.2.27" evidence="15"/>
<evidence type="ECO:0000256" key="9">
    <source>
        <dbReference type="ARBA" id="ARBA00022833"/>
    </source>
</evidence>
<comment type="catalytic activity">
    <reaction evidence="1 15">
        <text>S-ubiquitinyl-[E2 ubiquitin-conjugating enzyme]-L-cysteine + [acceptor protein]-L-lysine = [E2 ubiquitin-conjugating enzyme]-L-cysteine + N(6)-ubiquitinyl-[acceptor protein]-L-lysine.</text>
        <dbReference type="EC" id="2.3.2.27"/>
    </reaction>
</comment>
<evidence type="ECO:0000256" key="3">
    <source>
        <dbReference type="ARBA" id="ARBA00004906"/>
    </source>
</evidence>
<keyword evidence="11 15" id="KW-0175">Coiled coil</keyword>
<name>A0A9P6CRT8_9AGAR</name>
<dbReference type="Pfam" id="PF26095">
    <property type="entry name" value="CC_Bre1"/>
    <property type="match status" value="1"/>
</dbReference>
<comment type="function">
    <text evidence="13">E3 ubiquitin-protein ligase that mediates monoubiquitination of histone H2B to form H2BK123ub1. H2BK123ub1 gives a specific tag for epigenetic transcriptional activation and is also a prerequisite for H3K4me and H3K79me formation.</text>
</comment>
<dbReference type="GO" id="GO:0006325">
    <property type="term" value="P:chromatin organization"/>
    <property type="evidence" value="ECO:0007669"/>
    <property type="project" value="UniProtKB-KW"/>
</dbReference>
<evidence type="ECO:0000256" key="17">
    <source>
        <dbReference type="SAM" id="MobiDB-lite"/>
    </source>
</evidence>
<dbReference type="PROSITE" id="PS00518">
    <property type="entry name" value="ZF_RING_1"/>
    <property type="match status" value="1"/>
</dbReference>
<proteinExistence type="inferred from homology"/>
<dbReference type="CDD" id="cd16499">
    <property type="entry name" value="RING-HC_Bre1-like"/>
    <property type="match status" value="1"/>
</dbReference>
<evidence type="ECO:0000256" key="6">
    <source>
        <dbReference type="ARBA" id="ARBA00022723"/>
    </source>
</evidence>
<keyword evidence="7 14" id="KW-0863">Zinc-finger</keyword>
<dbReference type="SUPFAM" id="SSF57850">
    <property type="entry name" value="RING/U-box"/>
    <property type="match status" value="1"/>
</dbReference>
<gene>
    <name evidence="19" type="ORF">BDZ94DRAFT_1151531</name>
</gene>
<evidence type="ECO:0000256" key="1">
    <source>
        <dbReference type="ARBA" id="ARBA00000900"/>
    </source>
</evidence>
<reference evidence="19" key="1">
    <citation type="submission" date="2020-11" db="EMBL/GenBank/DDBJ databases">
        <authorList>
            <consortium name="DOE Joint Genome Institute"/>
            <person name="Ahrendt S."/>
            <person name="Riley R."/>
            <person name="Andreopoulos W."/>
            <person name="Labutti K."/>
            <person name="Pangilinan J."/>
            <person name="Ruiz-Duenas F.J."/>
            <person name="Barrasa J.M."/>
            <person name="Sanchez-Garcia M."/>
            <person name="Camarero S."/>
            <person name="Miyauchi S."/>
            <person name="Serrano A."/>
            <person name="Linde D."/>
            <person name="Babiker R."/>
            <person name="Drula E."/>
            <person name="Ayuso-Fernandez I."/>
            <person name="Pacheco R."/>
            <person name="Padilla G."/>
            <person name="Ferreira P."/>
            <person name="Barriuso J."/>
            <person name="Kellner H."/>
            <person name="Castanera R."/>
            <person name="Alfaro M."/>
            <person name="Ramirez L."/>
            <person name="Pisabarro A.G."/>
            <person name="Kuo A."/>
            <person name="Tritt A."/>
            <person name="Lipzen A."/>
            <person name="He G."/>
            <person name="Yan M."/>
            <person name="Ng V."/>
            <person name="Cullen D."/>
            <person name="Martin F."/>
            <person name="Rosso M.-N."/>
            <person name="Henrissat B."/>
            <person name="Hibbett D."/>
            <person name="Martinez A.T."/>
            <person name="Grigoriev I.V."/>
        </authorList>
    </citation>
    <scope>NUCLEOTIDE SEQUENCE</scope>
    <source>
        <strain evidence="19">CBS 247.69</strain>
    </source>
</reference>
<dbReference type="InterPro" id="IPR001841">
    <property type="entry name" value="Znf_RING"/>
</dbReference>
<keyword evidence="20" id="KW-1185">Reference proteome</keyword>
<feature type="domain" description="RING-type" evidence="18">
    <location>
        <begin position="763"/>
        <end position="801"/>
    </location>
</feature>
<feature type="compositionally biased region" description="Polar residues" evidence="17">
    <location>
        <begin position="250"/>
        <end position="259"/>
    </location>
</feature>
<feature type="region of interest" description="Disordered" evidence="17">
    <location>
        <begin position="1"/>
        <end position="31"/>
    </location>
</feature>
<sequence>MASKKRPHSEEEDTTAIKKRALVGPNGSPLVNGTLLNSQEEASDTDNLELFRKEAIFRRMKHYSRENERSQARITELERRKNTCEAGLAAMSACWAQLIETIRLLVKPEYLPGVQEDHEFCSIIGMFNFTHIQDAHTHDYVRVLADNMAATQTLVTKLAQLGEQPHFQMGAFPENQQATLECVALKSQVETIRAQLQESEAQKELFHTALITAENRLDRLRSGTVQAIQSSTLVDKQEPKEDTLEEPQRKPSSPSVSGSVNWWDHVHGNGVYNPIELEILHEQLKSREIKIIGLEKELAAIRDDKTLLEAEFKCLSLDKIAENPSYKVIIDRTAFLEASLSESREQTNRLTEELGSLRKSRKEWEEGVHAAATQASQELKTMLAKRDAENARLRDQREQQAAELNERKQKESIKATSFQELKLLADSRSDRIVVLESEVRRCKAHLAANTGNKDLMLFFADGNIENVEYIGNVKDRIITAENRAAALEQTLSIFQDDHPNVVEHMKAEADAIQKLAEARTELEKYKAVYGNHSTIPSDASELSEQLKQKEDEIERLRLLNTQRAQAETSLYAELDKLSAAWEALDRQVKSKVFDLSTMEERVNKTGLDRAKSENKFYAAMRDKEAIEAERKNLARNLEKQGKLIERLVDTERNLSAQVNDLEKEVVALRRVSDVEKEKMNQLELDLNHWQARAEGEKQKMGELHRLVNEREKIAEVKRAELRKLEDSLLRSKKELEHKLKDTIPVTGKQKDSETLGLLKLLKCSTCQQNFRNTVITKCMHTFCKQCVDTRITTRQRKCPVCGLGFAQSEVQTIFFQ</sequence>
<comment type="caution">
    <text evidence="19">The sequence shown here is derived from an EMBL/GenBank/DDBJ whole genome shotgun (WGS) entry which is preliminary data.</text>
</comment>
<feature type="coiled-coil region" evidence="16">
    <location>
        <begin position="175"/>
        <end position="202"/>
    </location>
</feature>
<dbReference type="GO" id="GO:0016567">
    <property type="term" value="P:protein ubiquitination"/>
    <property type="evidence" value="ECO:0007669"/>
    <property type="project" value="UniProtKB-UniRule"/>
</dbReference>
<dbReference type="GO" id="GO:0033503">
    <property type="term" value="C:HULC complex"/>
    <property type="evidence" value="ECO:0007669"/>
    <property type="project" value="TreeGrafter"/>
</dbReference>
<organism evidence="19 20">
    <name type="scientific">Collybia nuda</name>
    <dbReference type="NCBI Taxonomy" id="64659"/>
    <lineage>
        <taxon>Eukaryota</taxon>
        <taxon>Fungi</taxon>
        <taxon>Dikarya</taxon>
        <taxon>Basidiomycota</taxon>
        <taxon>Agaricomycotina</taxon>
        <taxon>Agaricomycetes</taxon>
        <taxon>Agaricomycetidae</taxon>
        <taxon>Agaricales</taxon>
        <taxon>Tricholomatineae</taxon>
        <taxon>Clitocybaceae</taxon>
        <taxon>Collybia</taxon>
    </lineage>
</organism>
<evidence type="ECO:0000256" key="12">
    <source>
        <dbReference type="ARBA" id="ARBA00023242"/>
    </source>
</evidence>
<dbReference type="Pfam" id="PF08647">
    <property type="entry name" value="BRE1"/>
    <property type="match status" value="1"/>
</dbReference>
<keyword evidence="6 15" id="KW-0479">Metal-binding</keyword>
<keyword evidence="8 15" id="KW-0833">Ubl conjugation pathway</keyword>
<dbReference type="Gene3D" id="3.30.40.10">
    <property type="entry name" value="Zinc/RING finger domain, C3HC4 (zinc finger)"/>
    <property type="match status" value="1"/>
</dbReference>
<dbReference type="InterPro" id="IPR013083">
    <property type="entry name" value="Znf_RING/FYVE/PHD"/>
</dbReference>
<comment type="similarity">
    <text evidence="4 15">Belongs to the BRE1 family.</text>
</comment>
<feature type="coiled-coil region" evidence="16">
    <location>
        <begin position="277"/>
        <end position="311"/>
    </location>
</feature>
<dbReference type="Proteomes" id="UP000807353">
    <property type="component" value="Unassembled WGS sequence"/>
</dbReference>
<comment type="subcellular location">
    <subcellularLocation>
        <location evidence="2 15">Nucleus</location>
    </subcellularLocation>
</comment>
<feature type="region of interest" description="Disordered" evidence="17">
    <location>
        <begin position="230"/>
        <end position="259"/>
    </location>
</feature>
<evidence type="ECO:0000256" key="14">
    <source>
        <dbReference type="PROSITE-ProRule" id="PRU00175"/>
    </source>
</evidence>
<feature type="coiled-coil region" evidence="16">
    <location>
        <begin position="470"/>
        <end position="559"/>
    </location>
</feature>
<dbReference type="SMART" id="SM00184">
    <property type="entry name" value="RING"/>
    <property type="match status" value="1"/>
</dbReference>
<evidence type="ECO:0000256" key="15">
    <source>
        <dbReference type="RuleBase" id="RU365038"/>
    </source>
</evidence>
<protein>
    <recommendedName>
        <fullName evidence="15">E3 ubiquitin protein ligase</fullName>
        <ecNumber evidence="15">2.3.2.27</ecNumber>
    </recommendedName>
</protein>
<evidence type="ECO:0000256" key="7">
    <source>
        <dbReference type="ARBA" id="ARBA00022771"/>
    </source>
</evidence>
<dbReference type="PROSITE" id="PS50089">
    <property type="entry name" value="ZF_RING_2"/>
    <property type="match status" value="1"/>
</dbReference>
<evidence type="ECO:0000256" key="4">
    <source>
        <dbReference type="ARBA" id="ARBA00005555"/>
    </source>
</evidence>
<evidence type="ECO:0000256" key="2">
    <source>
        <dbReference type="ARBA" id="ARBA00004123"/>
    </source>
</evidence>
<dbReference type="InterPro" id="IPR013956">
    <property type="entry name" value="E3_ubiquit_lig_Bre1"/>
</dbReference>
<keyword evidence="5 15" id="KW-0808">Transferase</keyword>
<comment type="pathway">
    <text evidence="3 15">Protein modification; protein ubiquitination.</text>
</comment>
<dbReference type="GO" id="GO:0005634">
    <property type="term" value="C:nucleus"/>
    <property type="evidence" value="ECO:0007669"/>
    <property type="project" value="UniProtKB-SubCell"/>
</dbReference>
<evidence type="ECO:0000259" key="18">
    <source>
        <dbReference type="PROSITE" id="PS50089"/>
    </source>
</evidence>
<accession>A0A9P6CRT8</accession>
<evidence type="ECO:0000256" key="8">
    <source>
        <dbReference type="ARBA" id="ARBA00022786"/>
    </source>
</evidence>
<evidence type="ECO:0000313" key="20">
    <source>
        <dbReference type="Proteomes" id="UP000807353"/>
    </source>
</evidence>
<dbReference type="GO" id="GO:0008270">
    <property type="term" value="F:zinc ion binding"/>
    <property type="evidence" value="ECO:0007669"/>
    <property type="project" value="UniProtKB-KW"/>
</dbReference>
<dbReference type="InterPro" id="IPR017907">
    <property type="entry name" value="Znf_RING_CS"/>
</dbReference>
<dbReference type="OrthoDB" id="10266039at2759"/>
<keyword evidence="9 15" id="KW-0862">Zinc</keyword>
<dbReference type="AlphaFoldDB" id="A0A9P6CRT8"/>
<evidence type="ECO:0000256" key="10">
    <source>
        <dbReference type="ARBA" id="ARBA00022853"/>
    </source>
</evidence>
<dbReference type="GO" id="GO:0061630">
    <property type="term" value="F:ubiquitin protein ligase activity"/>
    <property type="evidence" value="ECO:0007669"/>
    <property type="project" value="UniProtKB-EC"/>
</dbReference>
<dbReference type="InterPro" id="IPR058643">
    <property type="entry name" value="BRE1-like_CC"/>
</dbReference>
<keyword evidence="12 15" id="KW-0539">Nucleus</keyword>
<dbReference type="PANTHER" id="PTHR23163:SF0">
    <property type="entry name" value="E3 UBIQUITIN-PROTEIN LIGASE BRE1"/>
    <property type="match status" value="1"/>
</dbReference>
<dbReference type="PANTHER" id="PTHR23163">
    <property type="entry name" value="RING FINGER PROTEIN-RELATED"/>
    <property type="match status" value="1"/>
</dbReference>
<feature type="coiled-coil region" evidence="16">
    <location>
        <begin position="379"/>
        <end position="414"/>
    </location>
</feature>
<evidence type="ECO:0000256" key="5">
    <source>
        <dbReference type="ARBA" id="ARBA00022679"/>
    </source>
</evidence>
<keyword evidence="10 15" id="KW-0156">Chromatin regulator</keyword>